<evidence type="ECO:0000313" key="2">
    <source>
        <dbReference type="Proteomes" id="UP000053235"/>
    </source>
</evidence>
<dbReference type="OrthoDB" id="9805247at2"/>
<accession>A0A0M6ZV25</accession>
<gene>
    <name evidence="1" type="ORF">LAX5112_00605</name>
</gene>
<dbReference type="PANTHER" id="PTHR39166:SF1">
    <property type="entry name" value="BLL1166 PROTEIN"/>
    <property type="match status" value="1"/>
</dbReference>
<name>A0A0M6ZV25_9HYPH</name>
<dbReference type="Proteomes" id="UP000053235">
    <property type="component" value="Unassembled WGS sequence"/>
</dbReference>
<evidence type="ECO:0008006" key="3">
    <source>
        <dbReference type="Google" id="ProtNLM"/>
    </source>
</evidence>
<evidence type="ECO:0000313" key="1">
    <source>
        <dbReference type="EMBL" id="CTQ65374.1"/>
    </source>
</evidence>
<dbReference type="EMBL" id="CXWD01000002">
    <property type="protein sequence ID" value="CTQ65374.1"/>
    <property type="molecule type" value="Genomic_DNA"/>
</dbReference>
<organism evidence="1 2">
    <name type="scientific">Roseibium alexandrii</name>
    <dbReference type="NCBI Taxonomy" id="388408"/>
    <lineage>
        <taxon>Bacteria</taxon>
        <taxon>Pseudomonadati</taxon>
        <taxon>Pseudomonadota</taxon>
        <taxon>Alphaproteobacteria</taxon>
        <taxon>Hyphomicrobiales</taxon>
        <taxon>Stappiaceae</taxon>
        <taxon>Roseibium</taxon>
    </lineage>
</organism>
<dbReference type="AlphaFoldDB" id="A0A0M6ZV25"/>
<dbReference type="PANTHER" id="PTHR39166">
    <property type="entry name" value="BLL1166 PROTEIN"/>
    <property type="match status" value="1"/>
</dbReference>
<dbReference type="InterPro" id="IPR009267">
    <property type="entry name" value="NTP_transf_6"/>
</dbReference>
<keyword evidence="2" id="KW-1185">Reference proteome</keyword>
<dbReference type="STRING" id="388408.LAX5112_00605"/>
<proteinExistence type="predicted"/>
<protein>
    <recommendedName>
        <fullName evidence="3">Nucleotidyltransferase family protein</fullName>
    </recommendedName>
</protein>
<reference evidence="2" key="1">
    <citation type="submission" date="2015-07" db="EMBL/GenBank/DDBJ databases">
        <authorList>
            <person name="Rodrigo-Torres Lidia"/>
            <person name="Arahal R.David."/>
        </authorList>
    </citation>
    <scope>NUCLEOTIDE SEQUENCE [LARGE SCALE GENOMIC DNA]</scope>
    <source>
        <strain evidence="2">CECT 5112</strain>
    </source>
</reference>
<sequence>MLTSITRTKDFSLLADIAKTPELERVQALTNILQEIPRVMDILQCIKDLQIRDGWLVSGGIYQTIWNVITDRPLDHGIKDYDVIYFDGRDLTYEGEDAVIQQVQSALPDLGELVEVRNQARVHLWYEQRFGRPYRPLDCAMDSLTTYAARTHAVAAQLGKDDQICIHAPFGLANIFAMRLVPNYRQPNPETYAEKAARMKALWPELDVIPWDVSAASA</sequence>
<dbReference type="RefSeq" id="WP_055670527.1">
    <property type="nucleotide sequence ID" value="NZ_CXWD01000002.1"/>
</dbReference>
<dbReference type="Pfam" id="PF06042">
    <property type="entry name" value="NTP_transf_6"/>
    <property type="match status" value="1"/>
</dbReference>